<dbReference type="RefSeq" id="WP_377198610.1">
    <property type="nucleotide sequence ID" value="NZ_JBHUHF010000001.1"/>
</dbReference>
<dbReference type="Gene3D" id="3.40.80.10">
    <property type="entry name" value="Peptidoglycan recognition protein-like"/>
    <property type="match status" value="1"/>
</dbReference>
<dbReference type="SMART" id="SM00644">
    <property type="entry name" value="Ami_2"/>
    <property type="match status" value="1"/>
</dbReference>
<dbReference type="Pfam" id="PF01510">
    <property type="entry name" value="Amidase_2"/>
    <property type="match status" value="1"/>
</dbReference>
<gene>
    <name evidence="5" type="ORF">ACFSL2_14905</name>
</gene>
<reference evidence="6" key="1">
    <citation type="journal article" date="2019" name="Int. J. Syst. Evol. Microbiol.">
        <title>The Global Catalogue of Microorganisms (GCM) 10K type strain sequencing project: providing services to taxonomists for standard genome sequencing and annotation.</title>
        <authorList>
            <consortium name="The Broad Institute Genomics Platform"/>
            <consortium name="The Broad Institute Genome Sequencing Center for Infectious Disease"/>
            <person name="Wu L."/>
            <person name="Ma J."/>
        </authorList>
    </citation>
    <scope>NUCLEOTIDE SEQUENCE [LARGE SCALE GENOMIC DNA]</scope>
    <source>
        <strain evidence="6">CCM 7043</strain>
    </source>
</reference>
<feature type="region of interest" description="Disordered" evidence="2">
    <location>
        <begin position="1"/>
        <end position="25"/>
    </location>
</feature>
<comment type="similarity">
    <text evidence="1">Belongs to the N-acetylmuramoyl-L-alanine amidase 2 family.</text>
</comment>
<evidence type="ECO:0000256" key="1">
    <source>
        <dbReference type="ARBA" id="ARBA00007553"/>
    </source>
</evidence>
<organism evidence="5 6">
    <name type="scientific">Promicromonospora aerolata</name>
    <dbReference type="NCBI Taxonomy" id="195749"/>
    <lineage>
        <taxon>Bacteria</taxon>
        <taxon>Bacillati</taxon>
        <taxon>Actinomycetota</taxon>
        <taxon>Actinomycetes</taxon>
        <taxon>Micrococcales</taxon>
        <taxon>Promicromonosporaceae</taxon>
        <taxon>Promicromonospora</taxon>
    </lineage>
</organism>
<evidence type="ECO:0000259" key="4">
    <source>
        <dbReference type="SMART" id="SM00701"/>
    </source>
</evidence>
<dbReference type="Pfam" id="PF13946">
    <property type="entry name" value="DUF4214"/>
    <property type="match status" value="1"/>
</dbReference>
<evidence type="ECO:0000259" key="3">
    <source>
        <dbReference type="SMART" id="SM00644"/>
    </source>
</evidence>
<dbReference type="GO" id="GO:0008745">
    <property type="term" value="F:N-acetylmuramoyl-L-alanine amidase activity"/>
    <property type="evidence" value="ECO:0007669"/>
    <property type="project" value="UniProtKB-EC"/>
</dbReference>
<sequence>MARHAAAPRSRSKNGARGGGGATPARGMVGRALVLGVAPALMLGGALAPAATATTLEPSLEPEGLSGPVAPEDSALPDTRTTPAKVETIAVAAAPAAATERVKDVTKGAPAANPQGRTVADGEVVLDTADNAGRIAGEVAAPAGFQTVGVKWPATIDAEVPELQVRAQAEDGSWGEWTHLEKSSDVPDGEQAEFMSAPVHVGEAVAVQVATVDKAASVPDGVELTLVTSEQVNTVAATTSGAVEASAATNGPTIITRAEWGAAPPRAIPECPPDGGEGTPGTTWGAADRLDGAVVHHTVNPNDYATVAEAMQLIRNDQAYHQNGHGWCDIGYNFLVDKWGNVYEGAQGSIEDPIIGAHAGGFNTRTVGISMVGTYTNVAPSSAQQDGVAQIAGYRLSEYGVDPAESATFTSAGLTSGGRYGAGEQVVLPRVFGHRDTHRTECPGDLGYPQLASIRNAAAGYAEQYTEVAEKYTNFVQAVYMDSLGREATVADIDSWAYRVSVDGQSVLAEGMARSDNYRAARIVSAFEAILGYTPSSSQVSYHVARVKDGTRTIDEFEPYLLANPQFYNRVGGTDTAYVKALYQHILHRAPTASQLDHWVPRVSTLGRAGVADALWGSGAGVRVRVLATYDHYLDEVPSDSTTAYWVDQLRNNAAKDEATLRRAILVTSRYLAYADSRY</sequence>
<dbReference type="SUPFAM" id="SSF55846">
    <property type="entry name" value="N-acetylmuramoyl-L-alanine amidase-like"/>
    <property type="match status" value="1"/>
</dbReference>
<feature type="domain" description="N-acetylmuramoyl-L-alanine amidase" evidence="3">
    <location>
        <begin position="279"/>
        <end position="444"/>
    </location>
</feature>
<evidence type="ECO:0000313" key="6">
    <source>
        <dbReference type="Proteomes" id="UP001597338"/>
    </source>
</evidence>
<proteinExistence type="inferred from homology"/>
<dbReference type="PANTHER" id="PTHR11022:SF41">
    <property type="entry name" value="PEPTIDOGLYCAN-RECOGNITION PROTEIN LC-RELATED"/>
    <property type="match status" value="1"/>
</dbReference>
<dbReference type="Proteomes" id="UP001597338">
    <property type="component" value="Unassembled WGS sequence"/>
</dbReference>
<evidence type="ECO:0000256" key="2">
    <source>
        <dbReference type="SAM" id="MobiDB-lite"/>
    </source>
</evidence>
<keyword evidence="6" id="KW-1185">Reference proteome</keyword>
<dbReference type="PANTHER" id="PTHR11022">
    <property type="entry name" value="PEPTIDOGLYCAN RECOGNITION PROTEIN"/>
    <property type="match status" value="1"/>
</dbReference>
<dbReference type="InterPro" id="IPR038255">
    <property type="entry name" value="PBS_linker_sf"/>
</dbReference>
<evidence type="ECO:0000313" key="5">
    <source>
        <dbReference type="EMBL" id="MFD2026803.1"/>
    </source>
</evidence>
<dbReference type="InterPro" id="IPR015510">
    <property type="entry name" value="PGRP"/>
</dbReference>
<comment type="caution">
    <text evidence="5">The sequence shown here is derived from an EMBL/GenBank/DDBJ whole genome shotgun (WGS) entry which is preliminary data.</text>
</comment>
<name>A0ABW4VAH6_9MICO</name>
<dbReference type="EC" id="3.5.1.28" evidence="5"/>
<protein>
    <submittedName>
        <fullName evidence="5">N-acetylmuramoyl-L-alanine amidase</fullName>
        <ecNumber evidence="5">3.5.1.28</ecNumber>
    </submittedName>
</protein>
<accession>A0ABW4VAH6</accession>
<dbReference type="InterPro" id="IPR006619">
    <property type="entry name" value="PGRP_domain_met/bac"/>
</dbReference>
<dbReference type="CDD" id="cd06583">
    <property type="entry name" value="PGRP"/>
    <property type="match status" value="1"/>
</dbReference>
<dbReference type="EMBL" id="JBHUHF010000001">
    <property type="protein sequence ID" value="MFD2026803.1"/>
    <property type="molecule type" value="Genomic_DNA"/>
</dbReference>
<dbReference type="InterPro" id="IPR002502">
    <property type="entry name" value="Amidase_domain"/>
</dbReference>
<dbReference type="SMART" id="SM00701">
    <property type="entry name" value="PGRP"/>
    <property type="match status" value="1"/>
</dbReference>
<dbReference type="InterPro" id="IPR025282">
    <property type="entry name" value="DUF4214"/>
</dbReference>
<dbReference type="Gene3D" id="1.10.3130.20">
    <property type="entry name" value="Phycobilisome linker domain"/>
    <property type="match status" value="1"/>
</dbReference>
<feature type="region of interest" description="Disordered" evidence="2">
    <location>
        <begin position="58"/>
        <end position="81"/>
    </location>
</feature>
<dbReference type="InterPro" id="IPR036505">
    <property type="entry name" value="Amidase/PGRP_sf"/>
</dbReference>
<feature type="domain" description="Peptidoglycan recognition protein family" evidence="4">
    <location>
        <begin position="252"/>
        <end position="414"/>
    </location>
</feature>
<keyword evidence="5" id="KW-0378">Hydrolase</keyword>